<dbReference type="PANTHER" id="PTHR33406:SF13">
    <property type="entry name" value="MEMBRANE PROTEIN YDFJ"/>
    <property type="match status" value="1"/>
</dbReference>
<dbReference type="SUPFAM" id="SSF82866">
    <property type="entry name" value="Multidrug efflux transporter AcrB transmembrane domain"/>
    <property type="match status" value="2"/>
</dbReference>
<organism evidence="8 9">
    <name type="scientific">Sulfobacillus benefaciens</name>
    <dbReference type="NCBI Taxonomy" id="453960"/>
    <lineage>
        <taxon>Bacteria</taxon>
        <taxon>Bacillati</taxon>
        <taxon>Bacillota</taxon>
        <taxon>Clostridia</taxon>
        <taxon>Eubacteriales</taxon>
        <taxon>Clostridiales Family XVII. Incertae Sedis</taxon>
        <taxon>Sulfobacillus</taxon>
    </lineage>
</organism>
<evidence type="ECO:0000256" key="2">
    <source>
        <dbReference type="ARBA" id="ARBA00022475"/>
    </source>
</evidence>
<gene>
    <name evidence="8" type="ORF">C7B46_18790</name>
</gene>
<feature type="transmembrane region" description="Helical" evidence="6">
    <location>
        <begin position="12"/>
        <end position="31"/>
    </location>
</feature>
<dbReference type="Proteomes" id="UP000242972">
    <property type="component" value="Unassembled WGS sequence"/>
</dbReference>
<dbReference type="EMBL" id="PXYW01000092">
    <property type="protein sequence ID" value="PSR29078.1"/>
    <property type="molecule type" value="Genomic_DNA"/>
</dbReference>
<keyword evidence="4 6" id="KW-1133">Transmembrane helix</keyword>
<feature type="transmembrane region" description="Helical" evidence="6">
    <location>
        <begin position="662"/>
        <end position="687"/>
    </location>
</feature>
<feature type="transmembrane region" description="Helical" evidence="6">
    <location>
        <begin position="586"/>
        <end position="606"/>
    </location>
</feature>
<evidence type="ECO:0000256" key="5">
    <source>
        <dbReference type="ARBA" id="ARBA00023136"/>
    </source>
</evidence>
<dbReference type="Pfam" id="PF03176">
    <property type="entry name" value="MMPL"/>
    <property type="match status" value="2"/>
</dbReference>
<accession>A0A2T2X3Q5</accession>
<dbReference type="GO" id="GO:0005886">
    <property type="term" value="C:plasma membrane"/>
    <property type="evidence" value="ECO:0007669"/>
    <property type="project" value="UniProtKB-SubCell"/>
</dbReference>
<evidence type="ECO:0000256" key="4">
    <source>
        <dbReference type="ARBA" id="ARBA00022989"/>
    </source>
</evidence>
<feature type="transmembrane region" description="Helical" evidence="6">
    <location>
        <begin position="201"/>
        <end position="222"/>
    </location>
</feature>
<dbReference type="PANTHER" id="PTHR33406">
    <property type="entry name" value="MEMBRANE PROTEIN MJ1562-RELATED"/>
    <property type="match status" value="1"/>
</dbReference>
<feature type="transmembrane region" description="Helical" evidence="6">
    <location>
        <begin position="627"/>
        <end position="650"/>
    </location>
</feature>
<comment type="caution">
    <text evidence="8">The sequence shown here is derived from an EMBL/GenBank/DDBJ whole genome shotgun (WGS) entry which is preliminary data.</text>
</comment>
<feature type="transmembrane region" description="Helical" evidence="6">
    <location>
        <begin position="251"/>
        <end position="270"/>
    </location>
</feature>
<keyword evidence="3 6" id="KW-0812">Transmembrane</keyword>
<feature type="transmembrane region" description="Helical" evidence="6">
    <location>
        <begin position="276"/>
        <end position="302"/>
    </location>
</feature>
<dbReference type="AlphaFoldDB" id="A0A2T2X3Q5"/>
<feature type="transmembrane region" description="Helical" evidence="6">
    <location>
        <begin position="330"/>
        <end position="350"/>
    </location>
</feature>
<feature type="transmembrane region" description="Helical" evidence="6">
    <location>
        <begin position="149"/>
        <end position="168"/>
    </location>
</feature>
<evidence type="ECO:0000256" key="6">
    <source>
        <dbReference type="SAM" id="Phobius"/>
    </source>
</evidence>
<dbReference type="InterPro" id="IPR000731">
    <property type="entry name" value="SSD"/>
</dbReference>
<feature type="transmembrane region" description="Helical" evidence="6">
    <location>
        <begin position="175"/>
        <end position="195"/>
    </location>
</feature>
<evidence type="ECO:0000259" key="7">
    <source>
        <dbReference type="PROSITE" id="PS50156"/>
    </source>
</evidence>
<feature type="domain" description="SSD" evidence="7">
    <location>
        <begin position="174"/>
        <end position="301"/>
    </location>
</feature>
<comment type="subcellular location">
    <subcellularLocation>
        <location evidence="1">Cell membrane</location>
        <topology evidence="1">Multi-pass membrane protein</topology>
    </subcellularLocation>
</comment>
<evidence type="ECO:0000313" key="8">
    <source>
        <dbReference type="EMBL" id="PSR29078.1"/>
    </source>
</evidence>
<name>A0A2T2X3Q5_9FIRM</name>
<protein>
    <submittedName>
        <fullName evidence="8">MMPL family transporter</fullName>
    </submittedName>
</protein>
<dbReference type="InterPro" id="IPR050545">
    <property type="entry name" value="Mycobact_MmpL"/>
</dbReference>
<evidence type="ECO:0000256" key="1">
    <source>
        <dbReference type="ARBA" id="ARBA00004651"/>
    </source>
</evidence>
<evidence type="ECO:0000313" key="9">
    <source>
        <dbReference type="Proteomes" id="UP000242972"/>
    </source>
</evidence>
<keyword evidence="2" id="KW-1003">Cell membrane</keyword>
<sequence length="706" mass="75702">MLTARILKYPKIFLLGWLVIIAIFLPFAVHVTHGLSSYGFDNPRSRVVWADNQASNVASVSQQPPELVTGLSWSRATALAAQNHIPQQWLHRLSVKQFVLVIPASQQNVVTTPPDLKLLRQFQANGGTLKPASQLQVANRVISDTKATLGKSSLVAFPLLVILLLTVFGSAAAAVLPLIVALAGSILSLGIVDLLEHGMTLSIYLTVSFLALGVGVDYALFISSRFRQELSRGETVAQAVAVSMARAGRSVVFSGLAVSLAVLTLVFGGNDYWRGLAVGGAVAVLADLLATHTLLPAILTIMGHRVEWGRISFRHSHQGWAKISSFVSRYPYPAIVLGLVVLLIPGYFGMHLQMSTPANLSVMLPTTDPLRESVAIQQNVDGKGSLAPLSVVLQYHSTIAQMATWQNVATVTEHLRNLPDVASVASPSLFGLSPTQLATVIKSPMLMPAKLKPLLNGFISAKHSHLVVLYVVSRSGPDARRTENLVQAIKRDMPRWVPHGTQWGVGGLVPLLASFNHLTARRLPWIIGAVALVAFTVLLLATGSVFQSLLGVVFDGIVALATAGVLVETVQTGHLGLQALQPESAITPLIFVLLFGLSMDYEVILLHRIQELARSGAHNIVEACQKGVEITGGMITGAGMIMVAVFVALFVSPLEIMKTLAIGMTAAILLDTWVVRTLMVPASVAILDRFAFWPRMMPPPAKASAK</sequence>
<proteinExistence type="predicted"/>
<keyword evidence="5 6" id="KW-0472">Membrane</keyword>
<evidence type="ECO:0000256" key="3">
    <source>
        <dbReference type="ARBA" id="ARBA00022692"/>
    </source>
</evidence>
<feature type="transmembrane region" description="Helical" evidence="6">
    <location>
        <begin position="523"/>
        <end position="541"/>
    </location>
</feature>
<dbReference type="Gene3D" id="1.20.1640.10">
    <property type="entry name" value="Multidrug efflux transporter AcrB transmembrane domain"/>
    <property type="match status" value="2"/>
</dbReference>
<dbReference type="InterPro" id="IPR004869">
    <property type="entry name" value="MMPL_dom"/>
</dbReference>
<feature type="transmembrane region" description="Helical" evidence="6">
    <location>
        <begin position="548"/>
        <end position="566"/>
    </location>
</feature>
<reference evidence="8 9" key="1">
    <citation type="journal article" date="2014" name="BMC Genomics">
        <title>Comparison of environmental and isolate Sulfobacillus genomes reveals diverse carbon, sulfur, nitrogen, and hydrogen metabolisms.</title>
        <authorList>
            <person name="Justice N.B."/>
            <person name="Norman A."/>
            <person name="Brown C.T."/>
            <person name="Singh A."/>
            <person name="Thomas B.C."/>
            <person name="Banfield J.F."/>
        </authorList>
    </citation>
    <scope>NUCLEOTIDE SEQUENCE [LARGE SCALE GENOMIC DNA]</scope>
    <source>
        <strain evidence="8">AMDSBA4</strain>
    </source>
</reference>
<dbReference type="PROSITE" id="PS50156">
    <property type="entry name" value="SSD"/>
    <property type="match status" value="1"/>
</dbReference>